<keyword evidence="4" id="KW-0808">Transferase</keyword>
<comment type="caution">
    <text evidence="10">The sequence shown here is derived from an EMBL/GenBank/DDBJ whole genome shotgun (WGS) entry which is preliminary data.</text>
</comment>
<evidence type="ECO:0000259" key="9">
    <source>
        <dbReference type="Pfam" id="PF13231"/>
    </source>
</evidence>
<dbReference type="GO" id="GO:0016763">
    <property type="term" value="F:pentosyltransferase activity"/>
    <property type="evidence" value="ECO:0007669"/>
    <property type="project" value="TreeGrafter"/>
</dbReference>
<proteinExistence type="predicted"/>
<dbReference type="AlphaFoldDB" id="A0A8J3VZL0"/>
<evidence type="ECO:0000256" key="2">
    <source>
        <dbReference type="ARBA" id="ARBA00022475"/>
    </source>
</evidence>
<protein>
    <recommendedName>
        <fullName evidence="9">Glycosyltransferase RgtA/B/C/D-like domain-containing protein</fullName>
    </recommendedName>
</protein>
<dbReference type="GO" id="GO:0009103">
    <property type="term" value="P:lipopolysaccharide biosynthetic process"/>
    <property type="evidence" value="ECO:0007669"/>
    <property type="project" value="UniProtKB-ARBA"/>
</dbReference>
<dbReference type="Pfam" id="PF13231">
    <property type="entry name" value="PMT_2"/>
    <property type="match status" value="1"/>
</dbReference>
<dbReference type="InterPro" id="IPR038731">
    <property type="entry name" value="RgtA/B/C-like"/>
</dbReference>
<keyword evidence="11" id="KW-1185">Reference proteome</keyword>
<keyword evidence="2" id="KW-1003">Cell membrane</keyword>
<comment type="subcellular location">
    <subcellularLocation>
        <location evidence="1">Cell membrane</location>
        <topology evidence="1">Multi-pass membrane protein</topology>
    </subcellularLocation>
</comment>
<feature type="transmembrane region" description="Helical" evidence="8">
    <location>
        <begin position="115"/>
        <end position="135"/>
    </location>
</feature>
<keyword evidence="7 8" id="KW-0472">Membrane</keyword>
<reference evidence="10" key="1">
    <citation type="submission" date="2021-01" db="EMBL/GenBank/DDBJ databases">
        <title>Whole genome shotgun sequence of Sphaerimonospora thailandensis NBRC 107569.</title>
        <authorList>
            <person name="Komaki H."/>
            <person name="Tamura T."/>
        </authorList>
    </citation>
    <scope>NUCLEOTIDE SEQUENCE</scope>
    <source>
        <strain evidence="10">NBRC 107569</strain>
    </source>
</reference>
<organism evidence="10 11">
    <name type="scientific">Sphaerimonospora thailandensis</name>
    <dbReference type="NCBI Taxonomy" id="795644"/>
    <lineage>
        <taxon>Bacteria</taxon>
        <taxon>Bacillati</taxon>
        <taxon>Actinomycetota</taxon>
        <taxon>Actinomycetes</taxon>
        <taxon>Streptosporangiales</taxon>
        <taxon>Streptosporangiaceae</taxon>
        <taxon>Sphaerimonospora</taxon>
    </lineage>
</organism>
<sequence length="488" mass="52183">MTTAADLAPAIRQLPPFARRPIAVIALTVVAVLLAVSPWYGYHRDELYFRLLGEHPQLGYFDTPPLTPMIARVSTAVFGDTVVALRIFPALAAGVIVVLVALIAREFGGSRTAQLLAAAGTATGVFPLIAGHALLTLTPDMLVWAAAALCLARVLVRGDGRYWLAVGVIAGAATYNRDLIVLLLGGVGVGVLAAGPREVLRDRRLWIGALLAIVIAAPNLVYQATHDWPQLQMADALRGVEGTDNRIAFVPLQLVLLGPPQAVICVAGWLRLWRGRTTRAFAIAYPLGCALTLYSGGRPDYTAGFLLYLFAAGCVVAADWRWRRTLVTALAVSAVIAVVTALPVIPAASLGGTPVAAMNEVARESVGMRDLARQVGRVVSELPASERADAVLLASNYGQAGALDRWAGEFGLPPVHSPHNELWWWGPPPESARTVIVVGFNPTDGFARCSVAANLNGMPGEEQGRPITICRDPLRPWHELWPAMRHYS</sequence>
<feature type="transmembrane region" description="Helical" evidence="8">
    <location>
        <begin position="22"/>
        <end position="42"/>
    </location>
</feature>
<feature type="transmembrane region" description="Helical" evidence="8">
    <location>
        <begin position="277"/>
        <end position="295"/>
    </location>
</feature>
<evidence type="ECO:0000256" key="3">
    <source>
        <dbReference type="ARBA" id="ARBA00022676"/>
    </source>
</evidence>
<evidence type="ECO:0000256" key="8">
    <source>
        <dbReference type="SAM" id="Phobius"/>
    </source>
</evidence>
<evidence type="ECO:0000256" key="1">
    <source>
        <dbReference type="ARBA" id="ARBA00004651"/>
    </source>
</evidence>
<feature type="transmembrane region" description="Helical" evidence="8">
    <location>
        <begin position="247"/>
        <end position="270"/>
    </location>
</feature>
<name>A0A8J3VZL0_9ACTN</name>
<dbReference type="PANTHER" id="PTHR33908">
    <property type="entry name" value="MANNOSYLTRANSFERASE YKCB-RELATED"/>
    <property type="match status" value="1"/>
</dbReference>
<keyword evidence="3" id="KW-0328">Glycosyltransferase</keyword>
<feature type="transmembrane region" description="Helical" evidence="8">
    <location>
        <begin position="205"/>
        <end position="224"/>
    </location>
</feature>
<evidence type="ECO:0000313" key="10">
    <source>
        <dbReference type="EMBL" id="GIH70173.1"/>
    </source>
</evidence>
<evidence type="ECO:0000313" key="11">
    <source>
        <dbReference type="Proteomes" id="UP000610966"/>
    </source>
</evidence>
<feature type="transmembrane region" description="Helical" evidence="8">
    <location>
        <begin position="301"/>
        <end position="318"/>
    </location>
</feature>
<evidence type="ECO:0000256" key="6">
    <source>
        <dbReference type="ARBA" id="ARBA00022989"/>
    </source>
</evidence>
<feature type="transmembrane region" description="Helical" evidence="8">
    <location>
        <begin position="325"/>
        <end position="345"/>
    </location>
</feature>
<evidence type="ECO:0000256" key="5">
    <source>
        <dbReference type="ARBA" id="ARBA00022692"/>
    </source>
</evidence>
<evidence type="ECO:0000256" key="7">
    <source>
        <dbReference type="ARBA" id="ARBA00023136"/>
    </source>
</evidence>
<dbReference type="EMBL" id="BOOG01000020">
    <property type="protein sequence ID" value="GIH70173.1"/>
    <property type="molecule type" value="Genomic_DNA"/>
</dbReference>
<dbReference type="RefSeq" id="WP_204015893.1">
    <property type="nucleotide sequence ID" value="NZ_BOOG01000020.1"/>
</dbReference>
<dbReference type="InterPro" id="IPR050297">
    <property type="entry name" value="LipidA_mod_glycosyltrf_83"/>
</dbReference>
<keyword evidence="6 8" id="KW-1133">Transmembrane helix</keyword>
<feature type="domain" description="Glycosyltransferase RgtA/B/C/D-like" evidence="9">
    <location>
        <begin position="62"/>
        <end position="222"/>
    </location>
</feature>
<dbReference type="Proteomes" id="UP000610966">
    <property type="component" value="Unassembled WGS sequence"/>
</dbReference>
<keyword evidence="5 8" id="KW-0812">Transmembrane</keyword>
<dbReference type="GO" id="GO:0005886">
    <property type="term" value="C:plasma membrane"/>
    <property type="evidence" value="ECO:0007669"/>
    <property type="project" value="UniProtKB-SubCell"/>
</dbReference>
<evidence type="ECO:0000256" key="4">
    <source>
        <dbReference type="ARBA" id="ARBA00022679"/>
    </source>
</evidence>
<accession>A0A8J3VZL0</accession>
<gene>
    <name evidence="10" type="ORF">Mth01_24260</name>
</gene>
<dbReference type="PANTHER" id="PTHR33908:SF11">
    <property type="entry name" value="MEMBRANE PROTEIN"/>
    <property type="match status" value="1"/>
</dbReference>
<feature type="transmembrane region" description="Helical" evidence="8">
    <location>
        <begin position="83"/>
        <end position="103"/>
    </location>
</feature>